<dbReference type="EMBL" id="DOOG01000145">
    <property type="protein sequence ID" value="HBU99668.1"/>
    <property type="molecule type" value="Genomic_DNA"/>
</dbReference>
<dbReference type="GeneID" id="98670634"/>
<dbReference type="SUPFAM" id="SSF48452">
    <property type="entry name" value="TPR-like"/>
    <property type="match status" value="1"/>
</dbReference>
<evidence type="ECO:0000313" key="4">
    <source>
        <dbReference type="Proteomes" id="UP000264753"/>
    </source>
</evidence>
<evidence type="ECO:0000313" key="1">
    <source>
        <dbReference type="EMBL" id="HBU99668.1"/>
    </source>
</evidence>
<dbReference type="Proteomes" id="UP000264753">
    <property type="component" value="Unassembled WGS sequence"/>
</dbReference>
<sequence>MQDKSDEYALRLSFIEATEPGSLTLARLYLEMATSQHHSKRDYALSLFDKADQLFASHLPKARDAAIAGLSLSLNNRAALELDAGQWEWAIDAASQAVALRRDRLNGCVGRKDDLERLDLGYSLAALVLAMRGAGQLDLARDAAGEAIRILGRFAGMNDQEAFVLLTKLICIYAELCDDTGQVPDAALLLPLAKAFYNSKRPQGQDAPL</sequence>
<comment type="caution">
    <text evidence="1">The sequence shown here is derived from an EMBL/GenBank/DDBJ whole genome shotgun (WGS) entry which is preliminary data.</text>
</comment>
<dbReference type="RefSeq" id="WP_022733890.1">
    <property type="nucleotide sequence ID" value="NZ_DOOG01000145.1"/>
</dbReference>
<accession>A0A358HX01</accession>
<protein>
    <recommendedName>
        <fullName evidence="5">MalT-like TPR region domain-containing protein</fullName>
    </recommendedName>
</protein>
<reference evidence="3 4" key="1">
    <citation type="journal article" date="2018" name="Nat. Biotechnol.">
        <title>A standardized bacterial taxonomy based on genome phylogeny substantially revises the tree of life.</title>
        <authorList>
            <person name="Parks D.H."/>
            <person name="Chuvochina M."/>
            <person name="Waite D.W."/>
            <person name="Rinke C."/>
            <person name="Skarshewski A."/>
            <person name="Chaumeil P.A."/>
            <person name="Hugenholtz P."/>
        </authorList>
    </citation>
    <scope>NUCLEOTIDE SEQUENCE [LARGE SCALE GENOMIC DNA]</scope>
    <source>
        <strain evidence="1">UBA8707</strain>
        <strain evidence="2">UBA9881</strain>
    </source>
</reference>
<evidence type="ECO:0000313" key="3">
    <source>
        <dbReference type="Proteomes" id="UP000264179"/>
    </source>
</evidence>
<dbReference type="EMBL" id="DPOP01000166">
    <property type="protein sequence ID" value="HCW69770.1"/>
    <property type="molecule type" value="Genomic_DNA"/>
</dbReference>
<proteinExistence type="predicted"/>
<evidence type="ECO:0008006" key="5">
    <source>
        <dbReference type="Google" id="ProtNLM"/>
    </source>
</evidence>
<dbReference type="AlphaFoldDB" id="A0A358HX01"/>
<dbReference type="Proteomes" id="UP000264179">
    <property type="component" value="Unassembled WGS sequence"/>
</dbReference>
<name>A0A358HX01_9PROT</name>
<evidence type="ECO:0000313" key="2">
    <source>
        <dbReference type="EMBL" id="HCW69770.1"/>
    </source>
</evidence>
<dbReference type="Gene3D" id="1.25.40.10">
    <property type="entry name" value="Tetratricopeptide repeat domain"/>
    <property type="match status" value="1"/>
</dbReference>
<organism evidence="1 4">
    <name type="scientific">Thalassospira lucentensis</name>
    <dbReference type="NCBI Taxonomy" id="168935"/>
    <lineage>
        <taxon>Bacteria</taxon>
        <taxon>Pseudomonadati</taxon>
        <taxon>Pseudomonadota</taxon>
        <taxon>Alphaproteobacteria</taxon>
        <taxon>Rhodospirillales</taxon>
        <taxon>Thalassospiraceae</taxon>
        <taxon>Thalassospira</taxon>
    </lineage>
</organism>
<gene>
    <name evidence="1" type="ORF">DEF21_17440</name>
    <name evidence="2" type="ORF">DHR80_21710</name>
</gene>
<dbReference type="InterPro" id="IPR011990">
    <property type="entry name" value="TPR-like_helical_dom_sf"/>
</dbReference>